<accession>A0ABQ8V3Q9</accession>
<feature type="region of interest" description="Disordered" evidence="1">
    <location>
        <begin position="80"/>
        <end position="241"/>
    </location>
</feature>
<proteinExistence type="predicted"/>
<reference evidence="2" key="1">
    <citation type="submission" date="2022-08" db="EMBL/GenBank/DDBJ databases">
        <title>A Global Phylogenomic Analysis of the Shiitake Genus Lentinula.</title>
        <authorList>
            <consortium name="DOE Joint Genome Institute"/>
            <person name="Sierra-Patev S."/>
            <person name="Min B."/>
            <person name="Naranjo-Ortiz M."/>
            <person name="Looney B."/>
            <person name="Konkel Z."/>
            <person name="Slot J.C."/>
            <person name="Sakamoto Y."/>
            <person name="Steenwyk J.L."/>
            <person name="Rokas A."/>
            <person name="Carro J."/>
            <person name="Camarero S."/>
            <person name="Ferreira P."/>
            <person name="Molpeceres G."/>
            <person name="Ruiz-Duenas F.J."/>
            <person name="Serrano A."/>
            <person name="Henrissat B."/>
            <person name="Drula E."/>
            <person name="Hughes K.W."/>
            <person name="Mata J.L."/>
            <person name="Ishikawa N.K."/>
            <person name="Vargas-Isla R."/>
            <person name="Ushijima S."/>
            <person name="Smith C.A."/>
            <person name="Ahrendt S."/>
            <person name="Andreopoulos W."/>
            <person name="He G."/>
            <person name="Labutti K."/>
            <person name="Lipzen A."/>
            <person name="Ng V."/>
            <person name="Riley R."/>
            <person name="Sandor L."/>
            <person name="Barry K."/>
            <person name="Martinez A.T."/>
            <person name="Xiao Y."/>
            <person name="Gibbons J.G."/>
            <person name="Terashima K."/>
            <person name="Grigoriev I.V."/>
            <person name="Hibbett D.S."/>
        </authorList>
    </citation>
    <scope>NUCLEOTIDE SEQUENCE</scope>
    <source>
        <strain evidence="2">RHP3577 ss4</strain>
    </source>
</reference>
<organism evidence="2 3">
    <name type="scientific">Lentinula lateritia</name>
    <dbReference type="NCBI Taxonomy" id="40482"/>
    <lineage>
        <taxon>Eukaryota</taxon>
        <taxon>Fungi</taxon>
        <taxon>Dikarya</taxon>
        <taxon>Basidiomycota</taxon>
        <taxon>Agaricomycotina</taxon>
        <taxon>Agaricomycetes</taxon>
        <taxon>Agaricomycetidae</taxon>
        <taxon>Agaricales</taxon>
        <taxon>Marasmiineae</taxon>
        <taxon>Omphalotaceae</taxon>
        <taxon>Lentinula</taxon>
    </lineage>
</organism>
<dbReference type="Proteomes" id="UP001150217">
    <property type="component" value="Unassembled WGS sequence"/>
</dbReference>
<feature type="compositionally biased region" description="Polar residues" evidence="1">
    <location>
        <begin position="80"/>
        <end position="93"/>
    </location>
</feature>
<comment type="caution">
    <text evidence="2">The sequence shown here is derived from an EMBL/GenBank/DDBJ whole genome shotgun (WGS) entry which is preliminary data.</text>
</comment>
<gene>
    <name evidence="2" type="ORF">C8R41DRAFT_924685</name>
</gene>
<sequence length="241" mass="25534">MDAQPHFTRSQARAAPPGEDDPAPRQSLSLRQSILGPPPGEVADTPVTPPPTFVQPAWIIPHPNSKDALCAFEAIRASRTSTQASNPAESPSFSPLPCNDPIAQFSHASSTTRGSPMAQDSGHSDDGWFGVAGSDIYDPNDAYATSSEEGAGPAHHSHSRLVFSSPTATDFHRDTPPVELSPSVALEDFMGIPPRVPSAAPTASEHRWRAPRGPFRDPALAPVPEPLDSRPGLQPAPRAEL</sequence>
<keyword evidence="3" id="KW-1185">Reference proteome</keyword>
<protein>
    <submittedName>
        <fullName evidence="2">Uncharacterized protein</fullName>
    </submittedName>
</protein>
<name>A0ABQ8V3Q9_9AGAR</name>
<feature type="region of interest" description="Disordered" evidence="1">
    <location>
        <begin position="1"/>
        <end position="56"/>
    </location>
</feature>
<evidence type="ECO:0000313" key="2">
    <source>
        <dbReference type="EMBL" id="KAJ4471207.1"/>
    </source>
</evidence>
<evidence type="ECO:0000256" key="1">
    <source>
        <dbReference type="SAM" id="MobiDB-lite"/>
    </source>
</evidence>
<evidence type="ECO:0000313" key="3">
    <source>
        <dbReference type="Proteomes" id="UP001150217"/>
    </source>
</evidence>
<dbReference type="EMBL" id="JANVFT010000088">
    <property type="protein sequence ID" value="KAJ4471207.1"/>
    <property type="molecule type" value="Genomic_DNA"/>
</dbReference>